<dbReference type="Proteomes" id="UP000004374">
    <property type="component" value="Unassembled WGS sequence"/>
</dbReference>
<evidence type="ECO:0000256" key="1">
    <source>
        <dbReference type="SAM" id="MobiDB-lite"/>
    </source>
</evidence>
<reference evidence="2 3" key="1">
    <citation type="journal article" date="2012" name="J. Bacteriol.">
        <title>Genome Sequence of the Protease-Producing Bacterium Rheinheimera nanhaiensis E407-8T, Isolated from Deep-Sea Sediment of the South China Sea.</title>
        <authorList>
            <person name="Zhang X.-Y."/>
            <person name="Zhang Y.-J."/>
            <person name="Qin Q.-L."/>
            <person name="Xie B.-B."/>
            <person name="Chen X.-L."/>
            <person name="Zhou B.-C."/>
            <person name="Zhang Y.-Z."/>
        </authorList>
    </citation>
    <scope>NUCLEOTIDE SEQUENCE [LARGE SCALE GENOMIC DNA]</scope>
    <source>
        <strain evidence="2 3">E407-8</strain>
    </source>
</reference>
<protein>
    <submittedName>
        <fullName evidence="2">Uncharacterized protein</fullName>
    </submittedName>
</protein>
<evidence type="ECO:0000313" key="2">
    <source>
        <dbReference type="EMBL" id="GAB59469.1"/>
    </source>
</evidence>
<accession>I1DZJ1</accession>
<dbReference type="EMBL" id="BAFK01000013">
    <property type="protein sequence ID" value="GAB59469.1"/>
    <property type="molecule type" value="Genomic_DNA"/>
</dbReference>
<keyword evidence="3" id="KW-1185">Reference proteome</keyword>
<evidence type="ECO:0000313" key="3">
    <source>
        <dbReference type="Proteomes" id="UP000004374"/>
    </source>
</evidence>
<name>I1DZJ1_9GAMM</name>
<organism evidence="2 3">
    <name type="scientific">Rheinheimera nanhaiensis E407-8</name>
    <dbReference type="NCBI Taxonomy" id="562729"/>
    <lineage>
        <taxon>Bacteria</taxon>
        <taxon>Pseudomonadati</taxon>
        <taxon>Pseudomonadota</taxon>
        <taxon>Gammaproteobacteria</taxon>
        <taxon>Chromatiales</taxon>
        <taxon>Chromatiaceae</taxon>
        <taxon>Rheinheimera</taxon>
    </lineage>
</organism>
<proteinExistence type="predicted"/>
<feature type="compositionally biased region" description="Polar residues" evidence="1">
    <location>
        <begin position="41"/>
        <end position="53"/>
    </location>
</feature>
<sequence>MVILAILLITKTISAEAGLPILSAVSGFAIAKGINSGKGSGSTIDPNNNEPRG</sequence>
<dbReference type="AlphaFoldDB" id="I1DZJ1"/>
<gene>
    <name evidence="2" type="ORF">RNAN_2475</name>
</gene>
<feature type="region of interest" description="Disordered" evidence="1">
    <location>
        <begin position="34"/>
        <end position="53"/>
    </location>
</feature>
<comment type="caution">
    <text evidence="2">The sequence shown here is derived from an EMBL/GenBank/DDBJ whole genome shotgun (WGS) entry which is preliminary data.</text>
</comment>